<sequence length="200" mass="23438">MTKMPKIRDVIEEVFKKKIFNSQHEEGALAIGAVYLGVLFGNINYFDNKRTSKIEIIKMKISLGNAKDVANLFWEAIAIYVKEFYSTLHIDVRSSKAIQGLGRFAVRFIEKSGNRERMDAYCAFSQAYDISREGIGWYFGGEHKDLFWSKLKPYVFGEKLASENEKLDEDFRKLEFKRIPIRRQGLIKQKLKKYFLFKSY</sequence>
<proteinExistence type="predicted"/>
<gene>
    <name evidence="2" type="ORF">MENT_LOCUS35554</name>
</gene>
<feature type="transmembrane region" description="Helical" evidence="1">
    <location>
        <begin position="27"/>
        <end position="46"/>
    </location>
</feature>
<evidence type="ECO:0000256" key="1">
    <source>
        <dbReference type="SAM" id="Phobius"/>
    </source>
</evidence>
<dbReference type="EMBL" id="CAJEWN010000462">
    <property type="protein sequence ID" value="CAD2183273.1"/>
    <property type="molecule type" value="Genomic_DNA"/>
</dbReference>
<keyword evidence="1" id="KW-0472">Membrane</keyword>
<keyword evidence="1" id="KW-0812">Transmembrane</keyword>
<comment type="caution">
    <text evidence="2">The sequence shown here is derived from an EMBL/GenBank/DDBJ whole genome shotgun (WGS) entry which is preliminary data.</text>
</comment>
<protein>
    <submittedName>
        <fullName evidence="2">Uncharacterized protein</fullName>
    </submittedName>
</protein>
<reference evidence="2 3" key="1">
    <citation type="submission" date="2020-08" db="EMBL/GenBank/DDBJ databases">
        <authorList>
            <person name="Koutsovoulos G."/>
            <person name="Danchin GJ E."/>
        </authorList>
    </citation>
    <scope>NUCLEOTIDE SEQUENCE [LARGE SCALE GENOMIC DNA]</scope>
</reference>
<accession>A0A6V7W7W0</accession>
<evidence type="ECO:0000313" key="2">
    <source>
        <dbReference type="EMBL" id="CAD2183273.1"/>
    </source>
</evidence>
<dbReference type="Proteomes" id="UP000580250">
    <property type="component" value="Unassembled WGS sequence"/>
</dbReference>
<dbReference type="AlphaFoldDB" id="A0A6V7W7W0"/>
<keyword evidence="1" id="KW-1133">Transmembrane helix</keyword>
<organism evidence="2 3">
    <name type="scientific">Meloidogyne enterolobii</name>
    <name type="common">Root-knot nematode worm</name>
    <name type="synonym">Meloidogyne mayaguensis</name>
    <dbReference type="NCBI Taxonomy" id="390850"/>
    <lineage>
        <taxon>Eukaryota</taxon>
        <taxon>Metazoa</taxon>
        <taxon>Ecdysozoa</taxon>
        <taxon>Nematoda</taxon>
        <taxon>Chromadorea</taxon>
        <taxon>Rhabditida</taxon>
        <taxon>Tylenchina</taxon>
        <taxon>Tylenchomorpha</taxon>
        <taxon>Tylenchoidea</taxon>
        <taxon>Meloidogynidae</taxon>
        <taxon>Meloidogyninae</taxon>
        <taxon>Meloidogyne</taxon>
    </lineage>
</organism>
<evidence type="ECO:0000313" key="3">
    <source>
        <dbReference type="Proteomes" id="UP000580250"/>
    </source>
</evidence>
<name>A0A6V7W7W0_MELEN</name>